<dbReference type="EMBL" id="JASPKZ010002300">
    <property type="protein sequence ID" value="KAJ9595995.1"/>
    <property type="molecule type" value="Genomic_DNA"/>
</dbReference>
<sequence>QLSNAVPDAAPSSHKTECAASGVYAQRHMATCTHTFLRHDTVLQRDEKTFTLQTRRGPVR</sequence>
<dbReference type="Proteomes" id="UP001233999">
    <property type="component" value="Unassembled WGS sequence"/>
</dbReference>
<evidence type="ECO:0000313" key="2">
    <source>
        <dbReference type="Proteomes" id="UP001233999"/>
    </source>
</evidence>
<comment type="caution">
    <text evidence="1">The sequence shown here is derived from an EMBL/GenBank/DDBJ whole genome shotgun (WGS) entry which is preliminary data.</text>
</comment>
<keyword evidence="2" id="KW-1185">Reference proteome</keyword>
<accession>A0AAD8AC57</accession>
<proteinExistence type="predicted"/>
<protein>
    <submittedName>
        <fullName evidence="1">Uncharacterized protein</fullName>
    </submittedName>
</protein>
<reference evidence="1" key="1">
    <citation type="journal article" date="2023" name="IScience">
        <title>Live-bearing cockroach genome reveals convergent evolutionary mechanisms linked to viviparity in insects and beyond.</title>
        <authorList>
            <person name="Fouks B."/>
            <person name="Harrison M.C."/>
            <person name="Mikhailova A.A."/>
            <person name="Marchal E."/>
            <person name="English S."/>
            <person name="Carruthers M."/>
            <person name="Jennings E.C."/>
            <person name="Chiamaka E.L."/>
            <person name="Frigard R.A."/>
            <person name="Pippel M."/>
            <person name="Attardo G.M."/>
            <person name="Benoit J.B."/>
            <person name="Bornberg-Bauer E."/>
            <person name="Tobe S.S."/>
        </authorList>
    </citation>
    <scope>NUCLEOTIDE SEQUENCE</scope>
    <source>
        <strain evidence="1">Stay&amp;Tobe</strain>
    </source>
</reference>
<organism evidence="1 2">
    <name type="scientific">Diploptera punctata</name>
    <name type="common">Pacific beetle cockroach</name>
    <dbReference type="NCBI Taxonomy" id="6984"/>
    <lineage>
        <taxon>Eukaryota</taxon>
        <taxon>Metazoa</taxon>
        <taxon>Ecdysozoa</taxon>
        <taxon>Arthropoda</taxon>
        <taxon>Hexapoda</taxon>
        <taxon>Insecta</taxon>
        <taxon>Pterygota</taxon>
        <taxon>Neoptera</taxon>
        <taxon>Polyneoptera</taxon>
        <taxon>Dictyoptera</taxon>
        <taxon>Blattodea</taxon>
        <taxon>Blaberoidea</taxon>
        <taxon>Blaberidae</taxon>
        <taxon>Diplopterinae</taxon>
        <taxon>Diploptera</taxon>
    </lineage>
</organism>
<dbReference type="AlphaFoldDB" id="A0AAD8AC57"/>
<evidence type="ECO:0000313" key="1">
    <source>
        <dbReference type="EMBL" id="KAJ9595995.1"/>
    </source>
</evidence>
<name>A0AAD8AC57_DIPPU</name>
<feature type="non-terminal residue" evidence="1">
    <location>
        <position position="60"/>
    </location>
</feature>
<reference evidence="1" key="2">
    <citation type="submission" date="2023-05" db="EMBL/GenBank/DDBJ databases">
        <authorList>
            <person name="Fouks B."/>
        </authorList>
    </citation>
    <scope>NUCLEOTIDE SEQUENCE</scope>
    <source>
        <strain evidence="1">Stay&amp;Tobe</strain>
        <tissue evidence="1">Testes</tissue>
    </source>
</reference>
<gene>
    <name evidence="1" type="ORF">L9F63_012816</name>
</gene>
<feature type="non-terminal residue" evidence="1">
    <location>
        <position position="1"/>
    </location>
</feature>